<feature type="transmembrane region" description="Helical" evidence="6">
    <location>
        <begin position="46"/>
        <end position="65"/>
    </location>
</feature>
<dbReference type="PANTHER" id="PTHR11062:SF249">
    <property type="entry name" value="OS08G0438600 PROTEIN"/>
    <property type="match status" value="1"/>
</dbReference>
<dbReference type="STRING" id="105231.A0A1Y1IFK2"/>
<comment type="subcellular location">
    <subcellularLocation>
        <location evidence="1">Golgi apparatus membrane</location>
        <topology evidence="1">Single-pass type II membrane protein</topology>
    </subcellularLocation>
</comment>
<dbReference type="EMBL" id="DF237496">
    <property type="protein sequence ID" value="GAQ89650.1"/>
    <property type="molecule type" value="Genomic_DNA"/>
</dbReference>
<dbReference type="InterPro" id="IPR004263">
    <property type="entry name" value="Exostosin"/>
</dbReference>
<keyword evidence="4" id="KW-0333">Golgi apparatus</keyword>
<dbReference type="OMA" id="PYDAFYM"/>
<dbReference type="Pfam" id="PF03016">
    <property type="entry name" value="Exostosin_GT47"/>
    <property type="match status" value="1"/>
</dbReference>
<feature type="region of interest" description="Disordered" evidence="5">
    <location>
        <begin position="1"/>
        <end position="29"/>
    </location>
</feature>
<dbReference type="GO" id="GO:0016757">
    <property type="term" value="F:glycosyltransferase activity"/>
    <property type="evidence" value="ECO:0007669"/>
    <property type="project" value="InterPro"/>
</dbReference>
<keyword evidence="6" id="KW-0812">Transmembrane</keyword>
<proteinExistence type="inferred from homology"/>
<sequence>MRRGTGEKVNSPDGTPFPASEDDPTGKRKHERRVLRAFASPQQTRCTFLFVVVTLICTYLIILGSERFGAQVTSKEGVLAQSLVQQADGDGSGGKVASAGITGGLGRKGHVSRGLATSRRWLDIFKTSKNPRLDTPYGNLRVFIYDNLKLPESDQKIRLVDERLDQRAQTGGLIAELIRKSNVYTGYAQLADYYLVPVPDPSIEEHIEGQDPFTPFAAFIEDLSTKFPFWNRTGGRDHIFLISESSRARLQDDDLLRIRKSIFLLPPVPRSESRFDTWKDIVVPPSNGASSDKSMARQRSIFEVAPTRPHLLFFETTANGTDGSPLIQRLSETPHLPDTLLPSDPLTCHGSCALQRVFESKFCLCNGREFNRLFFGAIGEGCIPVLLGDAPELPFEAFLDYADFTVKVEADISREGLIDILSTVAKHAIDRKQAALSAAAHSFRYDSDSWIEKGAFDLVLRELGRRKRFFRNSSERFWTKALPLG</sequence>
<name>A0A1Y1IFK2_KLENI</name>
<evidence type="ECO:0000256" key="2">
    <source>
        <dbReference type="ARBA" id="ARBA00010271"/>
    </source>
</evidence>
<evidence type="ECO:0000256" key="5">
    <source>
        <dbReference type="SAM" id="MobiDB-lite"/>
    </source>
</evidence>
<keyword evidence="6" id="KW-1133">Transmembrane helix</keyword>
<comment type="similarity">
    <text evidence="2">Belongs to the glycosyltransferase 47 family.</text>
</comment>
<evidence type="ECO:0000256" key="6">
    <source>
        <dbReference type="SAM" id="Phobius"/>
    </source>
</evidence>
<keyword evidence="9" id="KW-1185">Reference proteome</keyword>
<dbReference type="GO" id="GO:0000139">
    <property type="term" value="C:Golgi membrane"/>
    <property type="evidence" value="ECO:0007669"/>
    <property type="project" value="UniProtKB-SubCell"/>
</dbReference>
<keyword evidence="6" id="KW-0472">Membrane</keyword>
<dbReference type="Proteomes" id="UP000054558">
    <property type="component" value="Unassembled WGS sequence"/>
</dbReference>
<gene>
    <name evidence="8" type="ORF">KFL_005470020</name>
</gene>
<evidence type="ECO:0000313" key="8">
    <source>
        <dbReference type="EMBL" id="GAQ89650.1"/>
    </source>
</evidence>
<evidence type="ECO:0000256" key="4">
    <source>
        <dbReference type="ARBA" id="ARBA00023034"/>
    </source>
</evidence>
<dbReference type="OrthoDB" id="1924787at2759"/>
<evidence type="ECO:0000256" key="1">
    <source>
        <dbReference type="ARBA" id="ARBA00004323"/>
    </source>
</evidence>
<feature type="domain" description="Exostosin GT47" evidence="7">
    <location>
        <begin position="139"/>
        <end position="422"/>
    </location>
</feature>
<keyword evidence="3" id="KW-0735">Signal-anchor</keyword>
<dbReference type="AlphaFoldDB" id="A0A1Y1IFK2"/>
<protein>
    <recommendedName>
        <fullName evidence="7">Exostosin GT47 domain-containing protein</fullName>
    </recommendedName>
</protein>
<evidence type="ECO:0000259" key="7">
    <source>
        <dbReference type="Pfam" id="PF03016"/>
    </source>
</evidence>
<dbReference type="InterPro" id="IPR040911">
    <property type="entry name" value="Exostosin_GT47"/>
</dbReference>
<dbReference type="PANTHER" id="PTHR11062">
    <property type="entry name" value="EXOSTOSIN HEPARAN SULFATE GLYCOSYLTRANSFERASE -RELATED"/>
    <property type="match status" value="1"/>
</dbReference>
<accession>A0A1Y1IFK2</accession>
<evidence type="ECO:0000256" key="3">
    <source>
        <dbReference type="ARBA" id="ARBA00022968"/>
    </source>
</evidence>
<organism evidence="8 9">
    <name type="scientific">Klebsormidium nitens</name>
    <name type="common">Green alga</name>
    <name type="synonym">Ulothrix nitens</name>
    <dbReference type="NCBI Taxonomy" id="105231"/>
    <lineage>
        <taxon>Eukaryota</taxon>
        <taxon>Viridiplantae</taxon>
        <taxon>Streptophyta</taxon>
        <taxon>Klebsormidiophyceae</taxon>
        <taxon>Klebsormidiales</taxon>
        <taxon>Klebsormidiaceae</taxon>
        <taxon>Klebsormidium</taxon>
    </lineage>
</organism>
<reference evidence="8 9" key="1">
    <citation type="journal article" date="2014" name="Nat. Commun.">
        <title>Klebsormidium flaccidum genome reveals primary factors for plant terrestrial adaptation.</title>
        <authorList>
            <person name="Hori K."/>
            <person name="Maruyama F."/>
            <person name="Fujisawa T."/>
            <person name="Togashi T."/>
            <person name="Yamamoto N."/>
            <person name="Seo M."/>
            <person name="Sato S."/>
            <person name="Yamada T."/>
            <person name="Mori H."/>
            <person name="Tajima N."/>
            <person name="Moriyama T."/>
            <person name="Ikeuchi M."/>
            <person name="Watanabe M."/>
            <person name="Wada H."/>
            <person name="Kobayashi K."/>
            <person name="Saito M."/>
            <person name="Masuda T."/>
            <person name="Sasaki-Sekimoto Y."/>
            <person name="Mashiguchi K."/>
            <person name="Awai K."/>
            <person name="Shimojima M."/>
            <person name="Masuda S."/>
            <person name="Iwai M."/>
            <person name="Nobusawa T."/>
            <person name="Narise T."/>
            <person name="Kondo S."/>
            <person name="Saito H."/>
            <person name="Sato R."/>
            <person name="Murakawa M."/>
            <person name="Ihara Y."/>
            <person name="Oshima-Yamada Y."/>
            <person name="Ohtaka K."/>
            <person name="Satoh M."/>
            <person name="Sonobe K."/>
            <person name="Ishii M."/>
            <person name="Ohtani R."/>
            <person name="Kanamori-Sato M."/>
            <person name="Honoki R."/>
            <person name="Miyazaki D."/>
            <person name="Mochizuki H."/>
            <person name="Umetsu J."/>
            <person name="Higashi K."/>
            <person name="Shibata D."/>
            <person name="Kamiya Y."/>
            <person name="Sato N."/>
            <person name="Nakamura Y."/>
            <person name="Tabata S."/>
            <person name="Ida S."/>
            <person name="Kurokawa K."/>
            <person name="Ohta H."/>
        </authorList>
    </citation>
    <scope>NUCLEOTIDE SEQUENCE [LARGE SCALE GENOMIC DNA]</scope>
    <source>
        <strain evidence="8 9">NIES-2285</strain>
    </source>
</reference>
<evidence type="ECO:0000313" key="9">
    <source>
        <dbReference type="Proteomes" id="UP000054558"/>
    </source>
</evidence>